<feature type="region of interest" description="Disordered" evidence="1">
    <location>
        <begin position="98"/>
        <end position="118"/>
    </location>
</feature>
<keyword evidence="2" id="KW-0472">Membrane</keyword>
<accession>A0A7C9AEM8</accession>
<proteinExistence type="predicted"/>
<protein>
    <submittedName>
        <fullName evidence="3">Uncharacterized protein</fullName>
    </submittedName>
</protein>
<evidence type="ECO:0000313" key="3">
    <source>
        <dbReference type="EMBL" id="MBA4666299.1"/>
    </source>
</evidence>
<reference evidence="3" key="1">
    <citation type="journal article" date="2013" name="J. Plant Res.">
        <title>Effect of fungi and light on seed germination of three Opuntia species from semiarid lands of central Mexico.</title>
        <authorList>
            <person name="Delgado-Sanchez P."/>
            <person name="Jimenez-Bremont J.F."/>
            <person name="Guerrero-Gonzalez Mde L."/>
            <person name="Flores J."/>
        </authorList>
    </citation>
    <scope>NUCLEOTIDE SEQUENCE</scope>
    <source>
        <tissue evidence="3">Cladode</tissue>
    </source>
</reference>
<dbReference type="EMBL" id="GISG01231204">
    <property type="protein sequence ID" value="MBA4666299.1"/>
    <property type="molecule type" value="Transcribed_RNA"/>
</dbReference>
<evidence type="ECO:0000256" key="1">
    <source>
        <dbReference type="SAM" id="MobiDB-lite"/>
    </source>
</evidence>
<evidence type="ECO:0000256" key="2">
    <source>
        <dbReference type="SAM" id="Phobius"/>
    </source>
</evidence>
<keyword evidence="2" id="KW-1133">Transmembrane helix</keyword>
<name>A0A7C9AEM8_OPUST</name>
<keyword evidence="2" id="KW-0812">Transmembrane</keyword>
<dbReference type="AlphaFoldDB" id="A0A7C9AEM8"/>
<sequence length="118" mass="13549">MHMGGGRMSGLLVCMSMFYRPLAHGRREDEWVADLLFGWTIQNHYSLFLLIVFTTIECLIACTSSTILLSLHACKWARWCQKKTTIFSKTTRKDKTAQRRKTSSFWPGFGAEFSSSKT</sequence>
<organism evidence="3">
    <name type="scientific">Opuntia streptacantha</name>
    <name type="common">Prickly pear cactus</name>
    <name type="synonym">Opuntia cardona</name>
    <dbReference type="NCBI Taxonomy" id="393608"/>
    <lineage>
        <taxon>Eukaryota</taxon>
        <taxon>Viridiplantae</taxon>
        <taxon>Streptophyta</taxon>
        <taxon>Embryophyta</taxon>
        <taxon>Tracheophyta</taxon>
        <taxon>Spermatophyta</taxon>
        <taxon>Magnoliopsida</taxon>
        <taxon>eudicotyledons</taxon>
        <taxon>Gunneridae</taxon>
        <taxon>Pentapetalae</taxon>
        <taxon>Caryophyllales</taxon>
        <taxon>Cactineae</taxon>
        <taxon>Cactaceae</taxon>
        <taxon>Opuntioideae</taxon>
        <taxon>Opuntia</taxon>
    </lineage>
</organism>
<reference evidence="3" key="2">
    <citation type="submission" date="2020-07" db="EMBL/GenBank/DDBJ databases">
        <authorList>
            <person name="Vera ALvarez R."/>
            <person name="Arias-Moreno D.M."/>
            <person name="Jimenez-Jacinto V."/>
            <person name="Jimenez-Bremont J.F."/>
            <person name="Swaminathan K."/>
            <person name="Moose S.P."/>
            <person name="Guerrero-Gonzalez M.L."/>
            <person name="Marino-Ramirez L."/>
            <person name="Landsman D."/>
            <person name="Rodriguez-Kessler M."/>
            <person name="Delgado-Sanchez P."/>
        </authorList>
    </citation>
    <scope>NUCLEOTIDE SEQUENCE</scope>
    <source>
        <tissue evidence="3">Cladode</tissue>
    </source>
</reference>
<feature type="transmembrane region" description="Helical" evidence="2">
    <location>
        <begin position="49"/>
        <end position="73"/>
    </location>
</feature>